<dbReference type="EMBL" id="JABAYA010000018">
    <property type="protein sequence ID" value="KAF7730145.1"/>
    <property type="molecule type" value="Genomic_DNA"/>
</dbReference>
<dbReference type="SUPFAM" id="SSF81296">
    <property type="entry name" value="E set domains"/>
    <property type="match status" value="1"/>
</dbReference>
<gene>
    <name evidence="2" type="ORF">EC973_002753</name>
</gene>
<feature type="region of interest" description="Disordered" evidence="1">
    <location>
        <begin position="717"/>
        <end position="739"/>
    </location>
</feature>
<sequence>MSKDGFQSVEIEPLNGYVDFLGSTKPACTTSLCSRLLEGEARLSLTKPVKIRHIVVKFKGCSSVCLGNNMNVHTPLLPKLKVQLFNKTTTLPAGNHRFPWELEIPNLYPRSLELKRASVQYKVEISVTFGLHKTITAEYPIVVRRHQLLCKELAPLIETKSYQNTLAGKFHFEFEAPRIICYEQGTIPMAIKYLCFAKRRVRSIRTQLLQIELYRSQSISKSEADLENVVKHNRNSKIRYAKYVRRLSPAMIHHVEGLSPWQEPLVLHHRMDQNASTEIESPLVSVYHQIEIIFQFGQKFEDVRAKLPTVVSSLGPQKALKDGSTPKYPFEIAPLTKPLSVRVDTTNKPQPRPCPPGGYLYYDDYEAEDNCNYDDEGDDHTKPEWVDQHAALLDVTRSSFHLTCEDRPLKRCASAQDLYSSKLAGADCPPPRSITPTPRREVRRRPQLRPLDIDLANGKKNKTRPALVYRPSSPIISPIQALSTHQGPCSRQGHALVLTSEHPWSSTSGSLPDPWLHLADSDSEVVSIYSDSSSSSHAAPSLCSSVTGASSYKSQSLHSRPPSPVFSNAPGLPATIPLRSQDSVPVALVEESFAPSPSISNFSAIPSSNLFSPSTHDLLLSRAAQLTRESSVIDPNEVALQHAISPVQHDDAAIKHHYSKAALPPLPTTPTTATTTHRNNRQRRRTVYYAEDSDDDQIDPLPPIAENDISCTLHKYPSNNSPVKIQRKPSNPPPRLPRLSLGTAFDVSFTN</sequence>
<organism evidence="2 3">
    <name type="scientific">Apophysomyces ossiformis</name>
    <dbReference type="NCBI Taxonomy" id="679940"/>
    <lineage>
        <taxon>Eukaryota</taxon>
        <taxon>Fungi</taxon>
        <taxon>Fungi incertae sedis</taxon>
        <taxon>Mucoromycota</taxon>
        <taxon>Mucoromycotina</taxon>
        <taxon>Mucoromycetes</taxon>
        <taxon>Mucorales</taxon>
        <taxon>Mucorineae</taxon>
        <taxon>Mucoraceae</taxon>
        <taxon>Apophysomyces</taxon>
    </lineage>
</organism>
<reference evidence="2" key="1">
    <citation type="submission" date="2020-01" db="EMBL/GenBank/DDBJ databases">
        <title>Genome Sequencing of Three Apophysomyces-Like Fungal Strains Confirms a Novel Fungal Genus in the Mucoromycota with divergent Burkholderia-like Endosymbiotic Bacteria.</title>
        <authorList>
            <person name="Stajich J.E."/>
            <person name="Macias A.M."/>
            <person name="Carter-House D."/>
            <person name="Lovett B."/>
            <person name="Kasson L.R."/>
            <person name="Berry K."/>
            <person name="Grigoriev I."/>
            <person name="Chang Y."/>
            <person name="Spatafora J."/>
            <person name="Kasson M.T."/>
        </authorList>
    </citation>
    <scope>NUCLEOTIDE SEQUENCE</scope>
    <source>
        <strain evidence="2">NRRL A-21654</strain>
    </source>
</reference>
<evidence type="ECO:0000313" key="2">
    <source>
        <dbReference type="EMBL" id="KAF7730145.1"/>
    </source>
</evidence>
<dbReference type="InterPro" id="IPR014752">
    <property type="entry name" value="Arrestin-like_C"/>
</dbReference>
<accession>A0A8H7C009</accession>
<evidence type="ECO:0000313" key="3">
    <source>
        <dbReference type="Proteomes" id="UP000605846"/>
    </source>
</evidence>
<dbReference type="OrthoDB" id="2333384at2759"/>
<proteinExistence type="predicted"/>
<name>A0A8H7C009_9FUNG</name>
<dbReference type="Proteomes" id="UP000605846">
    <property type="component" value="Unassembled WGS sequence"/>
</dbReference>
<dbReference type="Gene3D" id="2.60.40.640">
    <property type="match status" value="1"/>
</dbReference>
<comment type="caution">
    <text evidence="2">The sequence shown here is derived from an EMBL/GenBank/DDBJ whole genome shotgun (WGS) entry which is preliminary data.</text>
</comment>
<dbReference type="InterPro" id="IPR014756">
    <property type="entry name" value="Ig_E-set"/>
</dbReference>
<dbReference type="AlphaFoldDB" id="A0A8H7C009"/>
<feature type="region of interest" description="Disordered" evidence="1">
    <location>
        <begin position="423"/>
        <end position="443"/>
    </location>
</feature>
<protein>
    <recommendedName>
        <fullName evidence="4">Arrestin-like N-terminal domain-containing protein</fullName>
    </recommendedName>
</protein>
<evidence type="ECO:0008006" key="4">
    <source>
        <dbReference type="Google" id="ProtNLM"/>
    </source>
</evidence>
<evidence type="ECO:0000256" key="1">
    <source>
        <dbReference type="SAM" id="MobiDB-lite"/>
    </source>
</evidence>
<keyword evidence="3" id="KW-1185">Reference proteome</keyword>